<dbReference type="Gene3D" id="4.10.860.10">
    <property type="entry name" value="UVR domain"/>
    <property type="match status" value="1"/>
</dbReference>
<dbReference type="GO" id="GO:0009380">
    <property type="term" value="C:excinuclease repair complex"/>
    <property type="evidence" value="ECO:0007669"/>
    <property type="project" value="TreeGrafter"/>
</dbReference>
<keyword evidence="3" id="KW-0228">DNA excision</keyword>
<dbReference type="AlphaFoldDB" id="B2KBS4"/>
<feature type="domain" description="GIY-YIG" evidence="8">
    <location>
        <begin position="10"/>
        <end position="91"/>
    </location>
</feature>
<dbReference type="InterPro" id="IPR001943">
    <property type="entry name" value="UVR_dom"/>
</dbReference>
<dbReference type="GO" id="GO:0009381">
    <property type="term" value="F:excinuclease ABC activity"/>
    <property type="evidence" value="ECO:0007669"/>
    <property type="project" value="InterPro"/>
</dbReference>
<dbReference type="PROSITE" id="PS50151">
    <property type="entry name" value="UVR"/>
    <property type="match status" value="1"/>
</dbReference>
<dbReference type="Pfam" id="PF08459">
    <property type="entry name" value="UvrC_RNaseH_dom"/>
    <property type="match status" value="1"/>
</dbReference>
<keyword evidence="6" id="KW-0742">SOS response</keyword>
<dbReference type="CDD" id="cd10434">
    <property type="entry name" value="GIY-YIG_UvrC_Cho"/>
    <property type="match status" value="1"/>
</dbReference>
<accession>B2KBS4</accession>
<feature type="domain" description="UvrC family homology region profile" evidence="9">
    <location>
        <begin position="214"/>
        <end position="367"/>
    </location>
</feature>
<evidence type="ECO:0000259" key="8">
    <source>
        <dbReference type="PROSITE" id="PS50164"/>
    </source>
</evidence>
<protein>
    <submittedName>
        <fullName evidence="10">Excinuclease ABC C subunit domain protein</fullName>
    </submittedName>
</protein>
<proteinExistence type="predicted"/>
<keyword evidence="2" id="KW-0227">DNA damage</keyword>
<dbReference type="Proteomes" id="UP000001029">
    <property type="component" value="Chromosome"/>
</dbReference>
<keyword evidence="1" id="KW-0963">Cytoplasm</keyword>
<evidence type="ECO:0000313" key="11">
    <source>
        <dbReference type="Proteomes" id="UP000001029"/>
    </source>
</evidence>
<dbReference type="PANTHER" id="PTHR30562:SF1">
    <property type="entry name" value="UVRABC SYSTEM PROTEIN C"/>
    <property type="match status" value="1"/>
</dbReference>
<reference evidence="10 11" key="1">
    <citation type="journal article" date="2009" name="Appl. Environ. Microbiol.">
        <title>Genomic analysis of 'Elusimicrobium minutum,' the first cultivated representative of the phylum 'Elusimicrobia' (formerly termite group 1).</title>
        <authorList>
            <person name="Herlemann D.P.R."/>
            <person name="Geissinger O."/>
            <person name="Ikeda-Ohtsubo W."/>
            <person name="Kunin V."/>
            <person name="Sun H."/>
            <person name="Lapidus A."/>
            <person name="Hugenholtz P."/>
            <person name="Brune A."/>
        </authorList>
    </citation>
    <scope>NUCLEOTIDE SEQUENCE [LARGE SCALE GENOMIC DNA]</scope>
    <source>
        <strain evidence="10 11">Pei191</strain>
    </source>
</reference>
<dbReference type="InterPro" id="IPR038476">
    <property type="entry name" value="UvrC_RNase_H_dom_sf"/>
</dbReference>
<evidence type="ECO:0000256" key="5">
    <source>
        <dbReference type="ARBA" id="ARBA00023204"/>
    </source>
</evidence>
<dbReference type="FunFam" id="3.40.1440.10:FF:000001">
    <property type="entry name" value="UvrABC system protein C"/>
    <property type="match status" value="1"/>
</dbReference>
<dbReference type="Gene3D" id="3.30.420.340">
    <property type="entry name" value="UvrC, RNAse H endonuclease domain"/>
    <property type="match status" value="1"/>
</dbReference>
<dbReference type="InterPro" id="IPR047296">
    <property type="entry name" value="GIY-YIG_UvrC_Cho"/>
</dbReference>
<evidence type="ECO:0000256" key="2">
    <source>
        <dbReference type="ARBA" id="ARBA00022763"/>
    </source>
</evidence>
<dbReference type="SUPFAM" id="SSF46600">
    <property type="entry name" value="C-terminal UvrC-binding domain of UvrB"/>
    <property type="match status" value="1"/>
</dbReference>
<dbReference type="PROSITE" id="PS50165">
    <property type="entry name" value="UVRC"/>
    <property type="match status" value="1"/>
</dbReference>
<dbReference type="Pfam" id="PF02151">
    <property type="entry name" value="UVR"/>
    <property type="match status" value="1"/>
</dbReference>
<evidence type="ECO:0000259" key="9">
    <source>
        <dbReference type="PROSITE" id="PS50165"/>
    </source>
</evidence>
<gene>
    <name evidence="10" type="ordered locus">Emin_0197</name>
</gene>
<dbReference type="SMART" id="SM00465">
    <property type="entry name" value="GIYc"/>
    <property type="match status" value="1"/>
</dbReference>
<name>B2KBS4_ELUMP</name>
<evidence type="ECO:0000259" key="7">
    <source>
        <dbReference type="PROSITE" id="PS50151"/>
    </source>
</evidence>
<dbReference type="PANTHER" id="PTHR30562">
    <property type="entry name" value="UVRC/OXIDOREDUCTASE"/>
    <property type="match status" value="1"/>
</dbReference>
<feature type="domain" description="UVR" evidence="7">
    <location>
        <begin position="207"/>
        <end position="242"/>
    </location>
</feature>
<dbReference type="InterPro" id="IPR035901">
    <property type="entry name" value="GIY-YIG_endonuc_sf"/>
</dbReference>
<dbReference type="SUPFAM" id="SSF82771">
    <property type="entry name" value="GIY-YIG endonuclease"/>
    <property type="match status" value="1"/>
</dbReference>
<dbReference type="KEGG" id="emi:Emin_0197"/>
<evidence type="ECO:0000256" key="1">
    <source>
        <dbReference type="ARBA" id="ARBA00022490"/>
    </source>
</evidence>
<dbReference type="GO" id="GO:0006289">
    <property type="term" value="P:nucleotide-excision repair"/>
    <property type="evidence" value="ECO:0007669"/>
    <property type="project" value="InterPro"/>
</dbReference>
<sequence length="437" mass="49542">MSVNFNILPKSPGVYIMRSGLGEVLYIGKAKNLAARVRQYFLESNLHSRGWLLPSLLPLVAKIDYIVAASERDALVLESRLIKKYKPFFNTDGKDDKSYPYIKISDEDFPRGLLTRNKKGPGEYYGPHPNAFAIKSLLRFLWTSGFAPLRPCKWNFSLSKPLDERKIRTCVYFHTGQCPAPCAGKISYKDYQKIVQRFRDFAEGNFGKMKHGLAKAMKMASKNMDYESAARYRDFLNTLERMSERILVSEYKDEKILSAIDASSKVKRLGEVLGFAKVPRHIETFDTSGLYGRYAVGSMVCYIDGKKHHAHYRRFKIKSVLPGTGNDDFLMMTEIVGRRLAALKKAGGALPDLMVIDGGKGQLGMAEAAAQRAGVKMKFISLAKREEEIFVTGRSESIKLPIGDPALNLLMEMRDEVHRFGITYHRHLRDKNLLEDK</sequence>
<dbReference type="OrthoDB" id="9804933at2"/>
<dbReference type="RefSeq" id="WP_012414376.1">
    <property type="nucleotide sequence ID" value="NC_010644.1"/>
</dbReference>
<dbReference type="STRING" id="445932.Emin_0197"/>
<dbReference type="EMBL" id="CP001055">
    <property type="protein sequence ID" value="ACC97761.1"/>
    <property type="molecule type" value="Genomic_DNA"/>
</dbReference>
<evidence type="ECO:0000256" key="6">
    <source>
        <dbReference type="ARBA" id="ARBA00023236"/>
    </source>
</evidence>
<keyword evidence="4" id="KW-0267">Excision nuclease</keyword>
<dbReference type="InterPro" id="IPR000305">
    <property type="entry name" value="GIY-YIG_endonuc"/>
</dbReference>
<dbReference type="Pfam" id="PF01541">
    <property type="entry name" value="GIY-YIG"/>
    <property type="match status" value="1"/>
</dbReference>
<dbReference type="GO" id="GO:0009432">
    <property type="term" value="P:SOS response"/>
    <property type="evidence" value="ECO:0007669"/>
    <property type="project" value="UniProtKB-KW"/>
</dbReference>
<evidence type="ECO:0000313" key="10">
    <source>
        <dbReference type="EMBL" id="ACC97761.1"/>
    </source>
</evidence>
<dbReference type="InterPro" id="IPR001162">
    <property type="entry name" value="UvrC_RNase_H_dom"/>
</dbReference>
<dbReference type="InterPro" id="IPR036876">
    <property type="entry name" value="UVR_dom_sf"/>
</dbReference>
<dbReference type="InterPro" id="IPR050066">
    <property type="entry name" value="UvrABC_protein_C"/>
</dbReference>
<dbReference type="Gene3D" id="3.40.1440.10">
    <property type="entry name" value="GIY-YIG endonuclease"/>
    <property type="match status" value="1"/>
</dbReference>
<dbReference type="HOGENOM" id="CLU_014841_3_3_0"/>
<evidence type="ECO:0000256" key="3">
    <source>
        <dbReference type="ARBA" id="ARBA00022769"/>
    </source>
</evidence>
<keyword evidence="5" id="KW-0234">DNA repair</keyword>
<evidence type="ECO:0000256" key="4">
    <source>
        <dbReference type="ARBA" id="ARBA00022881"/>
    </source>
</evidence>
<keyword evidence="11" id="KW-1185">Reference proteome</keyword>
<dbReference type="PROSITE" id="PS50164">
    <property type="entry name" value="GIY_YIG"/>
    <property type="match status" value="1"/>
</dbReference>
<organism evidence="10 11">
    <name type="scientific">Elusimicrobium minutum (strain Pei191)</name>
    <dbReference type="NCBI Taxonomy" id="445932"/>
    <lineage>
        <taxon>Bacteria</taxon>
        <taxon>Pseudomonadati</taxon>
        <taxon>Elusimicrobiota</taxon>
        <taxon>Elusimicrobia</taxon>
        <taxon>Elusimicrobiales</taxon>
        <taxon>Elusimicrobiaceae</taxon>
        <taxon>Elusimicrobium</taxon>
    </lineage>
</organism>